<evidence type="ECO:0000313" key="1">
    <source>
        <dbReference type="EMBL" id="GIO52866.1"/>
    </source>
</evidence>
<protein>
    <submittedName>
        <fullName evidence="1">Uncharacterized protein</fullName>
    </submittedName>
</protein>
<reference evidence="1 2" key="1">
    <citation type="submission" date="2021-03" db="EMBL/GenBank/DDBJ databases">
        <title>Antimicrobial resistance genes in bacteria isolated from Japanese honey, and their potential for conferring macrolide and lincosamide resistance in the American foulbrood pathogen Paenibacillus larvae.</title>
        <authorList>
            <person name="Okamoto M."/>
            <person name="Kumagai M."/>
            <person name="Kanamori H."/>
            <person name="Takamatsu D."/>
        </authorList>
    </citation>
    <scope>NUCLEOTIDE SEQUENCE [LARGE SCALE GENOMIC DNA]</scope>
    <source>
        <strain evidence="1 2">J21TS7</strain>
    </source>
</reference>
<proteinExistence type="predicted"/>
<evidence type="ECO:0000313" key="2">
    <source>
        <dbReference type="Proteomes" id="UP000676601"/>
    </source>
</evidence>
<dbReference type="EMBL" id="BORU01000001">
    <property type="protein sequence ID" value="GIO52866.1"/>
    <property type="molecule type" value="Genomic_DNA"/>
</dbReference>
<comment type="caution">
    <text evidence="1">The sequence shown here is derived from an EMBL/GenBank/DDBJ whole genome shotgun (WGS) entry which is preliminary data.</text>
</comment>
<keyword evidence="2" id="KW-1185">Reference proteome</keyword>
<gene>
    <name evidence="1" type="ORF">J21TS7_11840</name>
</gene>
<accession>A0ABQ4L933</accession>
<sequence length="66" mass="7354">MFSYSYIIHGMAVLKKAESASWAQASCLDFGIRPADQGHSADSVLYENMELQPTMELELALKSMIK</sequence>
<name>A0ABQ4L933_9BACL</name>
<dbReference type="Proteomes" id="UP000676601">
    <property type="component" value="Unassembled WGS sequence"/>
</dbReference>
<organism evidence="1 2">
    <name type="scientific">Paenibacillus cineris</name>
    <dbReference type="NCBI Taxonomy" id="237530"/>
    <lineage>
        <taxon>Bacteria</taxon>
        <taxon>Bacillati</taxon>
        <taxon>Bacillota</taxon>
        <taxon>Bacilli</taxon>
        <taxon>Bacillales</taxon>
        <taxon>Paenibacillaceae</taxon>
        <taxon>Paenibacillus</taxon>
    </lineage>
</organism>